<dbReference type="PANTHER" id="PTHR12526:SF630">
    <property type="entry name" value="GLYCOSYLTRANSFERASE"/>
    <property type="match status" value="1"/>
</dbReference>
<dbReference type="Pfam" id="PF13477">
    <property type="entry name" value="Glyco_trans_4_2"/>
    <property type="match status" value="1"/>
</dbReference>
<dbReference type="AlphaFoldDB" id="A0A1J5T9E7"/>
<reference evidence="3 4" key="1">
    <citation type="submission" date="2016-08" db="EMBL/GenBank/DDBJ databases">
        <title>New Insights into Marine Group III Euryarchaeota, from dark to light.</title>
        <authorList>
            <person name="Haro-Moreno J.M."/>
            <person name="Rodriguez-Valera F."/>
            <person name="Lopez-Garcia P."/>
            <person name="Moreira D."/>
            <person name="Martin-Cuadrado A.B."/>
        </authorList>
    </citation>
    <scope>NUCLEOTIDE SEQUENCE [LARGE SCALE GENOMIC DNA]</scope>
    <source>
        <strain evidence="3">CG-Epi1</strain>
    </source>
</reference>
<evidence type="ECO:0008006" key="5">
    <source>
        <dbReference type="Google" id="ProtNLM"/>
    </source>
</evidence>
<sequence length="326" mass="36258">MTVFSLNEGEDCVYFGPEPALDRSLIFNLGKNVRKTTSELQAKIDEFKPDLVHGFFLVNHGMYASRIKGYPKVVTALGSDVLIAPNESKLMSWIVKKTVKDSDLIISVADHLNSVVSPWKKNHVESISSPLGIDVKKFKPLKKENLIVFNRGFKKVYSPLTLVEAISEISDEIKDYKVIMCGEGPLLEACKNYVNKQSLNDLISFSGFIPNEDLVDLLGRAKILVSPALSDGTPVSILEGLASGCIILSSQIPANKFWTVENKTGLSFDAKNSLQLSDCILKAVNDKSIEQNALIHGPEMVEKYADWNTEMLRIEEKYYNLVKIAK</sequence>
<dbReference type="Gene3D" id="3.40.50.2000">
    <property type="entry name" value="Glycogen Phosphorylase B"/>
    <property type="match status" value="2"/>
</dbReference>
<dbReference type="InterPro" id="IPR001296">
    <property type="entry name" value="Glyco_trans_1"/>
</dbReference>
<dbReference type="PANTHER" id="PTHR12526">
    <property type="entry name" value="GLYCOSYLTRANSFERASE"/>
    <property type="match status" value="1"/>
</dbReference>
<dbReference type="InterPro" id="IPR028098">
    <property type="entry name" value="Glyco_trans_4-like_N"/>
</dbReference>
<dbReference type="CDD" id="cd03801">
    <property type="entry name" value="GT4_PimA-like"/>
    <property type="match status" value="1"/>
</dbReference>
<protein>
    <recommendedName>
        <fullName evidence="5">Glycosyl transferase family 1 domain-containing protein</fullName>
    </recommendedName>
</protein>
<evidence type="ECO:0000313" key="3">
    <source>
        <dbReference type="EMBL" id="OIR17527.1"/>
    </source>
</evidence>
<feature type="domain" description="Glycosyl transferase family 1" evidence="1">
    <location>
        <begin position="137"/>
        <end position="291"/>
    </location>
</feature>
<accession>A0A1J5T9E7</accession>
<dbReference type="SUPFAM" id="SSF53756">
    <property type="entry name" value="UDP-Glycosyltransferase/glycogen phosphorylase"/>
    <property type="match status" value="1"/>
</dbReference>
<proteinExistence type="predicted"/>
<dbReference type="STRING" id="1888995.BD935_02465"/>
<evidence type="ECO:0000259" key="2">
    <source>
        <dbReference type="Pfam" id="PF13477"/>
    </source>
</evidence>
<dbReference type="EMBL" id="MIZA01000022">
    <property type="protein sequence ID" value="OIR17527.1"/>
    <property type="molecule type" value="Genomic_DNA"/>
</dbReference>
<comment type="caution">
    <text evidence="3">The sequence shown here is derived from an EMBL/GenBank/DDBJ whole genome shotgun (WGS) entry which is preliminary data.</text>
</comment>
<dbReference type="GO" id="GO:0016757">
    <property type="term" value="F:glycosyltransferase activity"/>
    <property type="evidence" value="ECO:0007669"/>
    <property type="project" value="InterPro"/>
</dbReference>
<dbReference type="Pfam" id="PF00534">
    <property type="entry name" value="Glycos_transf_1"/>
    <property type="match status" value="1"/>
</dbReference>
<gene>
    <name evidence="3" type="ORF">BD935_02465</name>
</gene>
<dbReference type="Proteomes" id="UP000183080">
    <property type="component" value="Unassembled WGS sequence"/>
</dbReference>
<evidence type="ECO:0000313" key="4">
    <source>
        <dbReference type="Proteomes" id="UP000183080"/>
    </source>
</evidence>
<organism evidence="3 4">
    <name type="scientific">Marine Group III euryarchaeote CG-Epi1</name>
    <dbReference type="NCBI Taxonomy" id="1888995"/>
    <lineage>
        <taxon>Archaea</taxon>
        <taxon>Methanobacteriati</taxon>
        <taxon>Thermoplasmatota</taxon>
        <taxon>Thermoplasmata</taxon>
        <taxon>Candidatus Thermoprofundales</taxon>
    </lineage>
</organism>
<feature type="domain" description="Glycosyltransferase subfamily 4-like N-terminal" evidence="2">
    <location>
        <begin position="38"/>
        <end position="107"/>
    </location>
</feature>
<name>A0A1J5T9E7_9ARCH</name>
<evidence type="ECO:0000259" key="1">
    <source>
        <dbReference type="Pfam" id="PF00534"/>
    </source>
</evidence>